<protein>
    <submittedName>
        <fullName evidence="9">Bifunctional folylpolyglutamate synthase/dihydrofolate synthase</fullName>
    </submittedName>
</protein>
<dbReference type="PANTHER" id="PTHR11136:SF0">
    <property type="entry name" value="DIHYDROFOLATE SYNTHETASE-RELATED"/>
    <property type="match status" value="1"/>
</dbReference>
<evidence type="ECO:0000256" key="6">
    <source>
        <dbReference type="ARBA" id="ARBA00022842"/>
    </source>
</evidence>
<evidence type="ECO:0000259" key="8">
    <source>
        <dbReference type="Pfam" id="PF08245"/>
    </source>
</evidence>
<dbReference type="EMBL" id="CP110509">
    <property type="protein sequence ID" value="WMB28438.1"/>
    <property type="molecule type" value="Genomic_DNA"/>
</dbReference>
<dbReference type="InterPro" id="IPR036565">
    <property type="entry name" value="Mur-like_cat_sf"/>
</dbReference>
<dbReference type="Pfam" id="PF08245">
    <property type="entry name" value="Mur_ligase_M"/>
    <property type="match status" value="1"/>
</dbReference>
<comment type="similarity">
    <text evidence="1 7">Belongs to the folylpolyglutamate synthase family.</text>
</comment>
<keyword evidence="2 7" id="KW-0436">Ligase</keyword>
<dbReference type="Gene3D" id="3.90.190.20">
    <property type="entry name" value="Mur ligase, C-terminal domain"/>
    <property type="match status" value="1"/>
</dbReference>
<dbReference type="Proteomes" id="UP001238096">
    <property type="component" value="Chromosome"/>
</dbReference>
<sequence>MNYQEALSWIHSKVKKGEKPGLKRIKWLLEQFDNPQDRLAAIHLVGTNGKGSTVSYLKDIFCASGYKVGTFTSPFIVEFRERISVNGHMMSEEDLIAMVKKVEPVVESLPAKTGYAPATEFEIITLIMFLYFTELNPVDLAIIEAGLGGLLDATNVFQALAVVCPSIGLDHQELLGETYSDIAGQKVGVLKDREPFIFATDKKEVRQVFQAKAQETASPLYELGKDFTIACKKEGFDFTYQATTLKNIHLAMLGRHQKQNASLAVMTSLILKEAFPKVTSASIIKGLSQSKWVGRTEFLENQFMIDGAHNNESIQALVQLMQEDFSDKDITILFAAINSKPVDDMLKQLSQVGQVFVTSFDFPKCLALEDYPKKYPQLRDYKKWLLEKQAQLKNKNQLLLVTGSLYFISEVRQFVLEHKRINDTKIIDQ</sequence>
<evidence type="ECO:0000256" key="4">
    <source>
        <dbReference type="ARBA" id="ARBA00022741"/>
    </source>
</evidence>
<dbReference type="InterPro" id="IPR001645">
    <property type="entry name" value="Folylpolyglutamate_synth"/>
</dbReference>
<name>A0ABY9LI86_9STRE</name>
<evidence type="ECO:0000256" key="5">
    <source>
        <dbReference type="ARBA" id="ARBA00022840"/>
    </source>
</evidence>
<dbReference type="SUPFAM" id="SSF53244">
    <property type="entry name" value="MurD-like peptide ligases, peptide-binding domain"/>
    <property type="match status" value="1"/>
</dbReference>
<evidence type="ECO:0000313" key="10">
    <source>
        <dbReference type="Proteomes" id="UP001238096"/>
    </source>
</evidence>
<dbReference type="PANTHER" id="PTHR11136">
    <property type="entry name" value="FOLYLPOLYGLUTAMATE SYNTHASE-RELATED"/>
    <property type="match status" value="1"/>
</dbReference>
<evidence type="ECO:0000256" key="3">
    <source>
        <dbReference type="ARBA" id="ARBA00022723"/>
    </source>
</evidence>
<dbReference type="SUPFAM" id="SSF53623">
    <property type="entry name" value="MurD-like peptide ligases, catalytic domain"/>
    <property type="match status" value="1"/>
</dbReference>
<keyword evidence="6" id="KW-0460">Magnesium</keyword>
<dbReference type="Gene3D" id="3.40.1190.10">
    <property type="entry name" value="Mur-like, catalytic domain"/>
    <property type="match status" value="1"/>
</dbReference>
<proteinExistence type="inferred from homology"/>
<evidence type="ECO:0000313" key="9">
    <source>
        <dbReference type="EMBL" id="WMB28438.1"/>
    </source>
</evidence>
<dbReference type="InterPro" id="IPR036615">
    <property type="entry name" value="Mur_ligase_C_dom_sf"/>
</dbReference>
<organism evidence="9 10">
    <name type="scientific">Streptococcus didelphis</name>
    <dbReference type="NCBI Taxonomy" id="102886"/>
    <lineage>
        <taxon>Bacteria</taxon>
        <taxon>Bacillati</taxon>
        <taxon>Bacillota</taxon>
        <taxon>Bacilli</taxon>
        <taxon>Lactobacillales</taxon>
        <taxon>Streptococcaceae</taxon>
        <taxon>Streptococcus</taxon>
    </lineage>
</organism>
<dbReference type="RefSeq" id="WP_018365700.1">
    <property type="nucleotide sequence ID" value="NZ_CP110509.1"/>
</dbReference>
<keyword evidence="10" id="KW-1185">Reference proteome</keyword>
<dbReference type="PIRSF" id="PIRSF001563">
    <property type="entry name" value="Folylpolyglu_synth"/>
    <property type="match status" value="1"/>
</dbReference>
<feature type="domain" description="Mur ligase central" evidence="8">
    <location>
        <begin position="46"/>
        <end position="266"/>
    </location>
</feature>
<evidence type="ECO:0000256" key="1">
    <source>
        <dbReference type="ARBA" id="ARBA00008276"/>
    </source>
</evidence>
<evidence type="ECO:0000256" key="2">
    <source>
        <dbReference type="ARBA" id="ARBA00022598"/>
    </source>
</evidence>
<dbReference type="InterPro" id="IPR013221">
    <property type="entry name" value="Mur_ligase_cen"/>
</dbReference>
<gene>
    <name evidence="9" type="ORF">N1496_02230</name>
</gene>
<reference evidence="10" key="1">
    <citation type="submission" date="2022-10" db="EMBL/GenBank/DDBJ databases">
        <title>Streptococcus didelphis as causative of fatal infections in opossums (Didelphis albiventris).</title>
        <authorList>
            <person name="Breyer G.M."/>
            <person name="Da Silva M.E.R.J."/>
            <person name="Siqueira F.M."/>
        </authorList>
    </citation>
    <scope>NUCLEOTIDE SEQUENCE [LARGE SCALE GENOMIC DNA]</scope>
    <source>
        <strain evidence="10">LBVP101/21</strain>
    </source>
</reference>
<keyword evidence="4 7" id="KW-0547">Nucleotide-binding</keyword>
<keyword evidence="5 7" id="KW-0067">ATP-binding</keyword>
<evidence type="ECO:0000256" key="7">
    <source>
        <dbReference type="PIRNR" id="PIRNR001563"/>
    </source>
</evidence>
<keyword evidence="3" id="KW-0479">Metal-binding</keyword>
<accession>A0ABY9LI86</accession>
<dbReference type="NCBIfam" id="TIGR01499">
    <property type="entry name" value="folC"/>
    <property type="match status" value="1"/>
</dbReference>